<reference evidence="2" key="1">
    <citation type="submission" date="2016-10" db="EMBL/GenBank/DDBJ databases">
        <authorList>
            <person name="Varghese N."/>
            <person name="Submissions S."/>
        </authorList>
    </citation>
    <scope>NUCLEOTIDE SEQUENCE [LARGE SCALE GENOMIC DNA]</scope>
    <source>
        <strain evidence="2">IBRC-M 10043</strain>
    </source>
</reference>
<dbReference type="Gene3D" id="3.30.590.20">
    <property type="match status" value="1"/>
</dbReference>
<dbReference type="InterPro" id="IPR016602">
    <property type="entry name" value="UCP012666"/>
</dbReference>
<dbReference type="OrthoDB" id="194541at2157"/>
<accession>A0A1H8GAX8</accession>
<dbReference type="EMBL" id="FOCX01000003">
    <property type="protein sequence ID" value="SEN41143.1"/>
    <property type="molecule type" value="Genomic_DNA"/>
</dbReference>
<name>A0A1H8GAX8_9EURY</name>
<gene>
    <name evidence="1" type="ORF">SAMN05216388_100349</name>
</gene>
<dbReference type="InterPro" id="IPR050141">
    <property type="entry name" value="GCL_type2/YbdK_subfam"/>
</dbReference>
<organism evidence="1 2">
    <name type="scientific">Halorientalis persicus</name>
    <dbReference type="NCBI Taxonomy" id="1367881"/>
    <lineage>
        <taxon>Archaea</taxon>
        <taxon>Methanobacteriati</taxon>
        <taxon>Methanobacteriota</taxon>
        <taxon>Stenosarchaea group</taxon>
        <taxon>Halobacteria</taxon>
        <taxon>Halobacteriales</taxon>
        <taxon>Haloarculaceae</taxon>
        <taxon>Halorientalis</taxon>
    </lineage>
</organism>
<dbReference type="SUPFAM" id="SSF55931">
    <property type="entry name" value="Glutamine synthetase/guanido kinase"/>
    <property type="match status" value="1"/>
</dbReference>
<evidence type="ECO:0000313" key="1">
    <source>
        <dbReference type="EMBL" id="SEN41143.1"/>
    </source>
</evidence>
<protein>
    <recommendedName>
        <fullName evidence="3">Gamma-glutamyl:cysteine ligase YbdK, ATP-grasp superfamily</fullName>
    </recommendedName>
</protein>
<dbReference type="InterPro" id="IPR014746">
    <property type="entry name" value="Gln_synth/guanido_kin_cat_dom"/>
</dbReference>
<dbReference type="Pfam" id="PF04107">
    <property type="entry name" value="GCS2"/>
    <property type="match status" value="1"/>
</dbReference>
<sequence>MSGSELAAQVREALTVDAEAFQERAEAEAEELIEEVYDGTFDNSQAIIGLEQELYAVDDRTDALRRVPRQLLDRIGFEKELGLHNAELQTSPVPLSRYGLEQQEAELQAHIDAAEKAVGRENIQLVADGMWTVPPNGETATDYLRDSIEADGVLASETSEGSKDDRGESFGVRVATNMSDTVRYHTMANTDYPSGLRIDAPHVTLEADTVMPESLITSIQPHYQVPHAPDLPEHFTYALRVAGPLAALGANSPFFPPEMYDDVPAGQILADAWMEHRITVFEDVLNPPTGEGDPKVCFPPDFDTVEDAIHDIAQDRTIVPMDVPDGQRFDDRFRHLRHKHGSYWRWVRPVFDGASRSAANARIEFRPLAAQPTIRDAVAFQALFAGLMESLPRREHPVRNLDWQTAKANFYAAVCDGLDAEFTWLTADAAETGAVDEIYGEIFEYARDGLELRGLSTEEARRYIRPLRERVDRRTTPARWKHGLVERQVERGVPLTEAIWGMQARYVEQQTETLIEGSFADWLDD</sequence>
<evidence type="ECO:0000313" key="2">
    <source>
        <dbReference type="Proteomes" id="UP000198775"/>
    </source>
</evidence>
<dbReference type="PANTHER" id="PTHR36510">
    <property type="entry name" value="GLUTAMATE--CYSTEINE LIGASE 2-RELATED"/>
    <property type="match status" value="1"/>
</dbReference>
<dbReference type="RefSeq" id="WP_092657899.1">
    <property type="nucleotide sequence ID" value="NZ_FOCX01000003.1"/>
</dbReference>
<dbReference type="GO" id="GO:0016879">
    <property type="term" value="F:ligase activity, forming carbon-nitrogen bonds"/>
    <property type="evidence" value="ECO:0007669"/>
    <property type="project" value="TreeGrafter"/>
</dbReference>
<dbReference type="PIRSF" id="PIRSF012666">
    <property type="entry name" value="UCP012666"/>
    <property type="match status" value="1"/>
</dbReference>
<dbReference type="AlphaFoldDB" id="A0A1H8GAX8"/>
<evidence type="ECO:0008006" key="3">
    <source>
        <dbReference type="Google" id="ProtNLM"/>
    </source>
</evidence>
<keyword evidence="2" id="KW-1185">Reference proteome</keyword>
<proteinExistence type="predicted"/>
<dbReference type="InterPro" id="IPR006336">
    <property type="entry name" value="GCS2"/>
</dbReference>
<dbReference type="PANTHER" id="PTHR36510:SF3">
    <property type="entry name" value="CONSERVED PROTEIN"/>
    <property type="match status" value="1"/>
</dbReference>
<dbReference type="Proteomes" id="UP000198775">
    <property type="component" value="Unassembled WGS sequence"/>
</dbReference>